<keyword evidence="5" id="KW-0119">Carbohydrate metabolism</keyword>
<name>A0A6P5FMA8_ANACO</name>
<reference evidence="8" key="1">
    <citation type="journal article" date="2015" name="Nat. Genet.">
        <title>The pineapple genome and the evolution of CAM photosynthesis.</title>
        <authorList>
            <person name="Ming R."/>
            <person name="VanBuren R."/>
            <person name="Wai C.M."/>
            <person name="Tang H."/>
            <person name="Schatz M.C."/>
            <person name="Bowers J.E."/>
            <person name="Lyons E."/>
            <person name="Wang M.L."/>
            <person name="Chen J."/>
            <person name="Biggers E."/>
            <person name="Zhang J."/>
            <person name="Huang L."/>
            <person name="Zhang L."/>
            <person name="Miao W."/>
            <person name="Zhang J."/>
            <person name="Ye Z."/>
            <person name="Miao C."/>
            <person name="Lin Z."/>
            <person name="Wang H."/>
            <person name="Zhou H."/>
            <person name="Yim W.C."/>
            <person name="Priest H.D."/>
            <person name="Zheng C."/>
            <person name="Woodhouse M."/>
            <person name="Edger P.P."/>
            <person name="Guyot R."/>
            <person name="Guo H.B."/>
            <person name="Guo H."/>
            <person name="Zheng G."/>
            <person name="Singh R."/>
            <person name="Sharma A."/>
            <person name="Min X."/>
            <person name="Zheng Y."/>
            <person name="Lee H."/>
            <person name="Gurtowski J."/>
            <person name="Sedlazeck F.J."/>
            <person name="Harkess A."/>
            <person name="McKain M.R."/>
            <person name="Liao Z."/>
            <person name="Fang J."/>
            <person name="Liu J."/>
            <person name="Zhang X."/>
            <person name="Zhang Q."/>
            <person name="Hu W."/>
            <person name="Qin Y."/>
            <person name="Wang K."/>
            <person name="Chen L.Y."/>
            <person name="Shirley N."/>
            <person name="Lin Y.R."/>
            <person name="Liu L.Y."/>
            <person name="Hernandez A.G."/>
            <person name="Wright C.L."/>
            <person name="Bulone V."/>
            <person name="Tuskan G.A."/>
            <person name="Heath K."/>
            <person name="Zee F."/>
            <person name="Moore P.H."/>
            <person name="Sunkar R."/>
            <person name="Leebens-Mack J.H."/>
            <person name="Mockler T."/>
            <person name="Bennetzen J.L."/>
            <person name="Freeling M."/>
            <person name="Sankoff D."/>
            <person name="Paterson A.H."/>
            <person name="Zhu X."/>
            <person name="Yang X."/>
            <person name="Smith J.A."/>
            <person name="Cushman J.C."/>
            <person name="Paull R.E."/>
            <person name="Yu Q."/>
        </authorList>
    </citation>
    <scope>NUCLEOTIDE SEQUENCE [LARGE SCALE GENOMIC DNA]</scope>
    <source>
        <strain evidence="8">cv. F153</strain>
    </source>
</reference>
<evidence type="ECO:0000256" key="2">
    <source>
        <dbReference type="ARBA" id="ARBA00022676"/>
    </source>
</evidence>
<feature type="transmembrane region" description="Helical" evidence="7">
    <location>
        <begin position="150"/>
        <end position="178"/>
    </location>
</feature>
<dbReference type="InterPro" id="IPR029063">
    <property type="entry name" value="SAM-dependent_MTases_sf"/>
</dbReference>
<evidence type="ECO:0000256" key="7">
    <source>
        <dbReference type="SAM" id="Phobius"/>
    </source>
</evidence>
<evidence type="ECO:0000256" key="5">
    <source>
        <dbReference type="ARBA" id="ARBA00023277"/>
    </source>
</evidence>
<evidence type="ECO:0000256" key="1">
    <source>
        <dbReference type="ARBA" id="ARBA00007737"/>
    </source>
</evidence>
<evidence type="ECO:0000256" key="3">
    <source>
        <dbReference type="ARBA" id="ARBA00022679"/>
    </source>
</evidence>
<evidence type="ECO:0000256" key="4">
    <source>
        <dbReference type="ARBA" id="ARBA00023253"/>
    </source>
</evidence>
<reference evidence="9 10" key="2">
    <citation type="submission" date="2025-04" db="UniProtKB">
        <authorList>
            <consortium name="RefSeq"/>
        </authorList>
    </citation>
    <scope>IDENTIFICATION</scope>
    <source>
        <tissue evidence="9 10">Leaf</tissue>
    </source>
</reference>
<dbReference type="OrthoDB" id="913933at2759"/>
<dbReference type="GO" id="GO:0008173">
    <property type="term" value="F:RNA methyltransferase activity"/>
    <property type="evidence" value="ECO:0007669"/>
    <property type="project" value="InterPro"/>
</dbReference>
<dbReference type="RefSeq" id="XP_020097441.1">
    <property type="nucleotide sequence ID" value="XM_020241852.1"/>
</dbReference>
<dbReference type="PANTHER" id="PTHR22808:SF1">
    <property type="entry name" value="RNA CYTOSINE-C(5)-METHYLTRANSFERASE NSUN2-RELATED"/>
    <property type="match status" value="1"/>
</dbReference>
<sequence>MAKSKTKHLSYISFPSQIIPALSYSTFQSLVVSPKKLLSSSASSRFRINRIVSSSPRILLLLLALAFLGTLRLGPVIPFSPIPCAQDGVRSSSSSSSFPAEGEFWRQPDGMGYRPCLSFSEEYRGEPPEGRRKYLLVVVAGGLNQQRNQIVSAIVIARILGAIVIARILGAAFVVPILQVNVVWGDKSGQFFQDIRSQLENDFMKSLQAEVTDDYEAEAIRPLSWYPGNVAWHLNFSRMQLRKNQALERFHEFLKQENEIGNITRQEAISMVPPLFLDVLPDHHILDSMFYLFIR</sequence>
<keyword evidence="8" id="KW-1185">Reference proteome</keyword>
<comment type="similarity">
    <text evidence="1">Belongs to the glycosyltransferase GT106 family.</text>
</comment>
<evidence type="ECO:0000256" key="6">
    <source>
        <dbReference type="ARBA" id="ARBA00030350"/>
    </source>
</evidence>
<keyword evidence="7" id="KW-0472">Membrane</keyword>
<keyword evidence="7" id="KW-0812">Transmembrane</keyword>
<keyword evidence="2" id="KW-0328">Glycosyltransferase</keyword>
<evidence type="ECO:0000313" key="8">
    <source>
        <dbReference type="Proteomes" id="UP000515123"/>
    </source>
</evidence>
<feature type="transmembrane region" description="Helical" evidence="7">
    <location>
        <begin position="58"/>
        <end position="77"/>
    </location>
</feature>
<gene>
    <name evidence="9 10" type="primary">LOC109716421</name>
</gene>
<dbReference type="GeneID" id="109716421"/>
<protein>
    <recommendedName>
        <fullName evidence="6">O-fucosyltransferase family protein</fullName>
    </recommendedName>
</protein>
<accession>A0A6P5FMA8</accession>
<dbReference type="Pfam" id="PF10250">
    <property type="entry name" value="O-FucT"/>
    <property type="match status" value="1"/>
</dbReference>
<keyword evidence="4" id="KW-0294">Fucose metabolism</keyword>
<organism evidence="9">
    <name type="scientific">Ananas comosus</name>
    <name type="common">Pineapple</name>
    <name type="synonym">Ananas ananas</name>
    <dbReference type="NCBI Taxonomy" id="4615"/>
    <lineage>
        <taxon>Eukaryota</taxon>
        <taxon>Viridiplantae</taxon>
        <taxon>Streptophyta</taxon>
        <taxon>Embryophyta</taxon>
        <taxon>Tracheophyta</taxon>
        <taxon>Spermatophyta</taxon>
        <taxon>Magnoliopsida</taxon>
        <taxon>Liliopsida</taxon>
        <taxon>Poales</taxon>
        <taxon>Bromeliaceae</taxon>
        <taxon>Bromelioideae</taxon>
        <taxon>Ananas</taxon>
    </lineage>
</organism>
<proteinExistence type="inferred from homology"/>
<dbReference type="RefSeq" id="XP_020097442.1">
    <property type="nucleotide sequence ID" value="XM_020241853.1"/>
</dbReference>
<dbReference type="Gene3D" id="3.40.50.150">
    <property type="entry name" value="Vaccinia Virus protein VP39"/>
    <property type="match status" value="1"/>
</dbReference>
<evidence type="ECO:0000313" key="10">
    <source>
        <dbReference type="RefSeq" id="XP_020097442.1"/>
    </source>
</evidence>
<dbReference type="AlphaFoldDB" id="A0A6P5FMA8"/>
<dbReference type="PANTHER" id="PTHR22808">
    <property type="entry name" value="NCL1 YEAST -RELATED NOL1/NOP2/FMU SUN DOMAIN-CONTAINING"/>
    <property type="match status" value="1"/>
</dbReference>
<dbReference type="InterPro" id="IPR019378">
    <property type="entry name" value="GDP-Fuc_O-FucTrfase"/>
</dbReference>
<keyword evidence="3" id="KW-0808">Transferase</keyword>
<dbReference type="GO" id="GO:0001510">
    <property type="term" value="P:RNA methylation"/>
    <property type="evidence" value="ECO:0007669"/>
    <property type="project" value="InterPro"/>
</dbReference>
<dbReference type="GO" id="GO:0016757">
    <property type="term" value="F:glycosyltransferase activity"/>
    <property type="evidence" value="ECO:0007669"/>
    <property type="project" value="UniProtKB-KW"/>
</dbReference>
<dbReference type="Proteomes" id="UP000515123">
    <property type="component" value="Linkage group 10"/>
</dbReference>
<dbReference type="InterPro" id="IPR023267">
    <property type="entry name" value="RCMT"/>
</dbReference>
<evidence type="ECO:0000313" key="9">
    <source>
        <dbReference type="RefSeq" id="XP_020097441.1"/>
    </source>
</evidence>
<dbReference type="GO" id="GO:0006004">
    <property type="term" value="P:fucose metabolic process"/>
    <property type="evidence" value="ECO:0007669"/>
    <property type="project" value="UniProtKB-KW"/>
</dbReference>
<keyword evidence="7" id="KW-1133">Transmembrane helix</keyword>